<reference evidence="1" key="1">
    <citation type="submission" date="2024-02" db="EMBL/GenBank/DDBJ databases">
        <title>Metagenome Assembled Genome of Zalaria obscura JY119.</title>
        <authorList>
            <person name="Vighnesh L."/>
            <person name="Jagadeeshwari U."/>
            <person name="Venkata Ramana C."/>
            <person name="Sasikala C."/>
        </authorList>
    </citation>
    <scope>NUCLEOTIDE SEQUENCE</scope>
    <source>
        <strain evidence="1">JY119</strain>
    </source>
</reference>
<organism evidence="1 2">
    <name type="scientific">Zalaria obscura</name>
    <dbReference type="NCBI Taxonomy" id="2024903"/>
    <lineage>
        <taxon>Eukaryota</taxon>
        <taxon>Fungi</taxon>
        <taxon>Dikarya</taxon>
        <taxon>Ascomycota</taxon>
        <taxon>Pezizomycotina</taxon>
        <taxon>Dothideomycetes</taxon>
        <taxon>Dothideomycetidae</taxon>
        <taxon>Dothideales</taxon>
        <taxon>Zalariaceae</taxon>
        <taxon>Zalaria</taxon>
    </lineage>
</organism>
<protein>
    <submittedName>
        <fullName evidence="1">Uncharacterized protein</fullName>
    </submittedName>
</protein>
<accession>A0ACC3SM59</accession>
<name>A0ACC3SM59_9PEZI</name>
<dbReference type="EMBL" id="JAMKPW020000006">
    <property type="protein sequence ID" value="KAK8217320.1"/>
    <property type="molecule type" value="Genomic_DNA"/>
</dbReference>
<sequence length="174" mass="19081">MRTRAQCKGPQYDMPNVFMPPSCFKDRVGPGDHCEVCISRVKCRQELQIENISQAHGGCDRHPKIYVDLAICQWKHHVAHWHMQVEGQVTSISTCGIRLTRRTIVASKDVVGGEAYIGGRRCMRDSSVETPGYHEGSPADTASSRLQQSNAGGIASKRSVSVRAVITVTVTAGM</sequence>
<gene>
    <name evidence="1" type="ORF">M8818_001573</name>
</gene>
<proteinExistence type="predicted"/>
<keyword evidence="2" id="KW-1185">Reference proteome</keyword>
<comment type="caution">
    <text evidence="1">The sequence shown here is derived from an EMBL/GenBank/DDBJ whole genome shotgun (WGS) entry which is preliminary data.</text>
</comment>
<dbReference type="Proteomes" id="UP001320706">
    <property type="component" value="Unassembled WGS sequence"/>
</dbReference>
<evidence type="ECO:0000313" key="1">
    <source>
        <dbReference type="EMBL" id="KAK8217320.1"/>
    </source>
</evidence>
<evidence type="ECO:0000313" key="2">
    <source>
        <dbReference type="Proteomes" id="UP001320706"/>
    </source>
</evidence>